<feature type="compositionally biased region" description="Low complexity" evidence="2">
    <location>
        <begin position="554"/>
        <end position="569"/>
    </location>
</feature>
<evidence type="ECO:0000259" key="3">
    <source>
        <dbReference type="PROSITE" id="PS50090"/>
    </source>
</evidence>
<dbReference type="PANTHER" id="PTHR46734:SF1">
    <property type="entry name" value="TELOMERIC REPEAT-BINDING FACTOR 1"/>
    <property type="match status" value="1"/>
</dbReference>
<sequence length="687" mass="74617">MEGIRIESLLHLAAWNRENERADTPRTPTKVAPLKEVLNHDRPQLVPLSSIAPQLTTVHTGKKPLQASLEYITDPQNALVLAPLGGSGSAAGIGGETRAHASSSRLPTLSTITNPPSKPVKSAVPLAEVLNEEDSRSPNLAPHQPASSRRSSVSSGNARKRRKLSNAAPVSLPTASVSAAGPGLTLPKPQPRVNKEGRRNRIPPVISGLHDPPEDAVLLPSIAASTVDRDWIGTLPSKASRRTQGERQHEPAVPIPETAEDETPRDKENLQPNSSTTEDVVSKPQELEKTPGSPVNATAKSKKRAKTSKGYRRWTEQEGEDLVAGVKNFGIGAWKRILNHPQYHFNDRTAVDLKDRFRRCFPEEYRKAGEQLADERATKDTDSPPVSVTKSTNGATAVSTEITTNSTTEAQEAQANKSSKKPGTKISEQVTSSSAEPAFERKIERRGRVKFTQEEDDAILRGFMKYGPKWHKIQSDPDLKLDNRSRTDLRDRFRNKYPEEFKAGGRKKPSTDENLTLVATEFSSNEKAKESETASSAPLLARKDTLTSEGADIPPTTTPADPAVVTSAAQTASRPAPILQALHSTSHLHLPTIDFDGFPDFEASDDIGHEPITLRRDIFDYVPPHTNSISQHGNQAAPALVNAVLDNSIAHSLDALHMNPLLMLRPIPSSSAVHPSLTNTAMSGMPL</sequence>
<dbReference type="SUPFAM" id="SSF46689">
    <property type="entry name" value="Homeodomain-like"/>
    <property type="match status" value="2"/>
</dbReference>
<dbReference type="AlphaFoldDB" id="A0A9P4IUV5"/>
<dbReference type="OrthoDB" id="608866at2759"/>
<organism evidence="4 5">
    <name type="scientific">Rhizodiscina lignyota</name>
    <dbReference type="NCBI Taxonomy" id="1504668"/>
    <lineage>
        <taxon>Eukaryota</taxon>
        <taxon>Fungi</taxon>
        <taxon>Dikarya</taxon>
        <taxon>Ascomycota</taxon>
        <taxon>Pezizomycotina</taxon>
        <taxon>Dothideomycetes</taxon>
        <taxon>Pleosporomycetidae</taxon>
        <taxon>Aulographales</taxon>
        <taxon>Rhizodiscinaceae</taxon>
        <taxon>Rhizodiscina</taxon>
    </lineage>
</organism>
<keyword evidence="5" id="KW-1185">Reference proteome</keyword>
<keyword evidence="1" id="KW-0539">Nucleus</keyword>
<feature type="region of interest" description="Disordered" evidence="2">
    <location>
        <begin position="92"/>
        <end position="214"/>
    </location>
</feature>
<proteinExistence type="predicted"/>
<feature type="compositionally biased region" description="Basic and acidic residues" evidence="2">
    <location>
        <begin position="371"/>
        <end position="382"/>
    </location>
</feature>
<dbReference type="PROSITE" id="PS50090">
    <property type="entry name" value="MYB_LIKE"/>
    <property type="match status" value="2"/>
</dbReference>
<gene>
    <name evidence="4" type="ORF">NA57DRAFT_51524</name>
</gene>
<dbReference type="InterPro" id="IPR001005">
    <property type="entry name" value="SANT/Myb"/>
</dbReference>
<dbReference type="Pfam" id="PF00249">
    <property type="entry name" value="Myb_DNA-binding"/>
    <property type="match status" value="2"/>
</dbReference>
<accession>A0A9P4IUV5</accession>
<evidence type="ECO:0000256" key="1">
    <source>
        <dbReference type="ARBA" id="ARBA00023242"/>
    </source>
</evidence>
<dbReference type="Proteomes" id="UP000799772">
    <property type="component" value="Unassembled WGS sequence"/>
</dbReference>
<feature type="compositionally biased region" description="Polar residues" evidence="2">
    <location>
        <begin position="426"/>
        <end position="435"/>
    </location>
</feature>
<feature type="domain" description="Myb-like" evidence="3">
    <location>
        <begin position="443"/>
        <end position="497"/>
    </location>
</feature>
<dbReference type="InterPro" id="IPR009057">
    <property type="entry name" value="Homeodomain-like_sf"/>
</dbReference>
<dbReference type="SMART" id="SM00717">
    <property type="entry name" value="SANT"/>
    <property type="match status" value="2"/>
</dbReference>
<evidence type="ECO:0000313" key="5">
    <source>
        <dbReference type="Proteomes" id="UP000799772"/>
    </source>
</evidence>
<feature type="region of interest" description="Disordered" evidence="2">
    <location>
        <begin position="371"/>
        <end position="441"/>
    </location>
</feature>
<reference evidence="4" key="1">
    <citation type="journal article" date="2020" name="Stud. Mycol.">
        <title>101 Dothideomycetes genomes: a test case for predicting lifestyles and emergence of pathogens.</title>
        <authorList>
            <person name="Haridas S."/>
            <person name="Albert R."/>
            <person name="Binder M."/>
            <person name="Bloem J."/>
            <person name="Labutti K."/>
            <person name="Salamov A."/>
            <person name="Andreopoulos B."/>
            <person name="Baker S."/>
            <person name="Barry K."/>
            <person name="Bills G."/>
            <person name="Bluhm B."/>
            <person name="Cannon C."/>
            <person name="Castanera R."/>
            <person name="Culley D."/>
            <person name="Daum C."/>
            <person name="Ezra D."/>
            <person name="Gonzalez J."/>
            <person name="Henrissat B."/>
            <person name="Kuo A."/>
            <person name="Liang C."/>
            <person name="Lipzen A."/>
            <person name="Lutzoni F."/>
            <person name="Magnuson J."/>
            <person name="Mondo S."/>
            <person name="Nolan M."/>
            <person name="Ohm R."/>
            <person name="Pangilinan J."/>
            <person name="Park H.-J."/>
            <person name="Ramirez L."/>
            <person name="Alfaro M."/>
            <person name="Sun H."/>
            <person name="Tritt A."/>
            <person name="Yoshinaga Y."/>
            <person name="Zwiers L.-H."/>
            <person name="Turgeon B."/>
            <person name="Goodwin S."/>
            <person name="Spatafora J."/>
            <person name="Crous P."/>
            <person name="Grigoriev I."/>
        </authorList>
    </citation>
    <scope>NUCLEOTIDE SEQUENCE</scope>
    <source>
        <strain evidence="4">CBS 133067</strain>
    </source>
</reference>
<feature type="region of interest" description="Disordered" evidence="2">
    <location>
        <begin position="235"/>
        <end position="316"/>
    </location>
</feature>
<name>A0A9P4IUV5_9PEZI</name>
<dbReference type="Gene3D" id="1.10.10.60">
    <property type="entry name" value="Homeodomain-like"/>
    <property type="match status" value="1"/>
</dbReference>
<dbReference type="CDD" id="cd11660">
    <property type="entry name" value="SANT_TRF"/>
    <property type="match status" value="2"/>
</dbReference>
<feature type="compositionally biased region" description="Polar residues" evidence="2">
    <location>
        <begin position="384"/>
        <end position="417"/>
    </location>
</feature>
<dbReference type="EMBL" id="ML978121">
    <property type="protein sequence ID" value="KAF2104716.1"/>
    <property type="molecule type" value="Genomic_DNA"/>
</dbReference>
<feature type="domain" description="Myb-like" evidence="3">
    <location>
        <begin position="306"/>
        <end position="361"/>
    </location>
</feature>
<feature type="compositionally biased region" description="Polar residues" evidence="2">
    <location>
        <begin position="100"/>
        <end position="115"/>
    </location>
</feature>
<dbReference type="PANTHER" id="PTHR46734">
    <property type="entry name" value="TELOMERIC REPEAT-BINDING FACTOR 1 TERF1"/>
    <property type="match status" value="1"/>
</dbReference>
<dbReference type="InterPro" id="IPR052450">
    <property type="entry name" value="TRBD-Containing_Protein"/>
</dbReference>
<evidence type="ECO:0000256" key="2">
    <source>
        <dbReference type="SAM" id="MobiDB-lite"/>
    </source>
</evidence>
<dbReference type="Gene3D" id="1.10.246.220">
    <property type="match status" value="1"/>
</dbReference>
<feature type="region of interest" description="Disordered" evidence="2">
    <location>
        <begin position="521"/>
        <end position="572"/>
    </location>
</feature>
<protein>
    <recommendedName>
        <fullName evidence="3">Myb-like domain-containing protein</fullName>
    </recommendedName>
</protein>
<feature type="compositionally biased region" description="Polar residues" evidence="2">
    <location>
        <begin position="270"/>
        <end position="279"/>
    </location>
</feature>
<feature type="compositionally biased region" description="Basic residues" evidence="2">
    <location>
        <begin position="300"/>
        <end position="312"/>
    </location>
</feature>
<evidence type="ECO:0000313" key="4">
    <source>
        <dbReference type="EMBL" id="KAF2104716.1"/>
    </source>
</evidence>
<comment type="caution">
    <text evidence="4">The sequence shown here is derived from an EMBL/GenBank/DDBJ whole genome shotgun (WGS) entry which is preliminary data.</text>
</comment>